<dbReference type="PANTHER" id="PTHR45615">
    <property type="entry name" value="MYOSIN HEAVY CHAIN, NON-MUSCLE"/>
    <property type="match status" value="1"/>
</dbReference>
<feature type="coiled-coil region" evidence="1">
    <location>
        <begin position="753"/>
        <end position="787"/>
    </location>
</feature>
<keyword evidence="1" id="KW-0175">Coiled coil</keyword>
<feature type="coiled-coil region" evidence="1">
    <location>
        <begin position="1317"/>
        <end position="1344"/>
    </location>
</feature>
<dbReference type="OrthoDB" id="73291at2759"/>
<dbReference type="VEuPathDB" id="FungiDB:SPRG_22365"/>
<dbReference type="EMBL" id="KK583431">
    <property type="protein sequence ID" value="KDO18475.1"/>
    <property type="molecule type" value="Genomic_DNA"/>
</dbReference>
<dbReference type="KEGG" id="spar:SPRG_22365"/>
<sequence>MASPCPRADCSAVQKELEHLRRDVEELQLENDKLHEHSASLGQQVATLEAMNADLREQVQTPRTARVATIAEDEDEPHNEMVTQLQVKLDASLAREAALADQLAKLDASHAQLAAALVAKSSAPQADELARLKNDSDGRRDELYAALRENEQLRDDNNELRTAVEKLSRVALDAEAKLQVADDEKAALSSALDDRTTAVTELLHKIESHDAEKQGLERKILEMDAAEAHVDAMIADFKTKFDAERRGMHAELEQWKLRVRELEASTTATTAVSTTANDVKDAALSDLEAKILVLQDMRLQDKAQIAELKTKISQKNADLSTMAESFVPKDDIKQLEATVQVQRQQMQDALRDVDVWKARVKEQRGLLTDMEARCVAIESQCREAEAWNAKYEAKAGLTDVVRHQKKLRSDLSAQESANAALRVELSRHKDAISKLQAACTRLKRDAGKPDEFEYPDLVLETSVQGNLALIRQLEAQVAALEDERVALLTKLKDQAKKTGAYLFEHHGLTSAQYDQVQELIYRLQNGDTVDASAPPRLLSPTKDASAELRKLYDANTQLQADVARLSAVVAASSLAPTNGPPEWATTVKDEVWRATEALQSHMREHMQTVLEHHPRLTKHASVHTSGLLSPASVVLQEPPPSADEIAAAVSKALEARGLQHHLPTQQEATTHETTTNDGRRHVILETQDEMEEQTQWAIELDTCLDELTHVTLENHSLRSKLEAFEGLLASVQDNHTVLYREHIALQQTFAERRASLETQLATMTANVDEASIKLNRYELMLQSFEKEGEMQQTLVSLTRQVAIFEVNQARLAREFNLVREEKQTEFTRRVAAEDDLLALEKTLKVRIQYLEAWREGALSRLQHMETALTKSVLKRHYDGVLAELQRLQTKHAALLKKYTDRHAHYLATLELPAQHASLLHQNAQLLARLNGESIDKLQNERVQALEVQVQSQLARIKELEAGMPETTPEPAPSSTNVHDVYEQRIAELEQLCGSLERQVQKQKEVATLAASQANTLALRQTRRRDEIDALEARLHELSARSDDDAIIGQLQQKIVGIKANYQAFADRYEQAVEAQRAAQLQINTLSMQLEHTSNHYAGQLETQRQRIAILESTVAHLQASDVVAKIKRFDAMASRLEALDDDLAAVHAKKRQLERRIEELESEHDAVVGPGVLGADIHLVERLKYRVQVLEQREALLLAQLDDAAKASAAMLPSERLVQEKQVLQTQLDATLFEMDKVQKRMQQTSKEVTERDHKIRQLELRVETLLMELQQKHVHMEPATTIAPLGTAPSSPSMRSKVGYYEKDQANLQQAAQATIASLKALVADKNQRIEEYQAKLEAMRATMDKRASGQDLSMIVIVY</sequence>
<evidence type="ECO:0000256" key="1">
    <source>
        <dbReference type="SAM" id="Coils"/>
    </source>
</evidence>
<dbReference type="PANTHER" id="PTHR45615:SF80">
    <property type="entry name" value="GRIP DOMAIN-CONTAINING PROTEIN"/>
    <property type="match status" value="1"/>
</dbReference>
<keyword evidence="3" id="KW-1185">Reference proteome</keyword>
<feature type="coiled-coil region" evidence="1">
    <location>
        <begin position="418"/>
        <end position="497"/>
    </location>
</feature>
<feature type="coiled-coil region" evidence="1">
    <location>
        <begin position="1100"/>
        <end position="1163"/>
    </location>
</feature>
<protein>
    <submittedName>
        <fullName evidence="2">Uncharacterized protein</fullName>
    </submittedName>
</protein>
<feature type="coiled-coil region" evidence="1">
    <location>
        <begin position="143"/>
        <end position="265"/>
    </location>
</feature>
<organism evidence="2 3">
    <name type="scientific">Saprolegnia parasitica (strain CBS 223.65)</name>
    <dbReference type="NCBI Taxonomy" id="695850"/>
    <lineage>
        <taxon>Eukaryota</taxon>
        <taxon>Sar</taxon>
        <taxon>Stramenopiles</taxon>
        <taxon>Oomycota</taxon>
        <taxon>Saprolegniomycetes</taxon>
        <taxon>Saprolegniales</taxon>
        <taxon>Saprolegniaceae</taxon>
        <taxon>Saprolegnia</taxon>
    </lineage>
</organism>
<dbReference type="OMA" id="XSAREEL"/>
<gene>
    <name evidence="2" type="ORF">SPRG_22365</name>
</gene>
<name>A0A067BNY8_SAPPC</name>
<evidence type="ECO:0000313" key="2">
    <source>
        <dbReference type="EMBL" id="KDO18475.1"/>
    </source>
</evidence>
<dbReference type="RefSeq" id="XP_012210820.1">
    <property type="nucleotide sequence ID" value="XM_012355430.1"/>
</dbReference>
<reference evidence="2 3" key="1">
    <citation type="journal article" date="2013" name="PLoS Genet.">
        <title>Distinctive expansion of potential virulence genes in the genome of the oomycete fish pathogen Saprolegnia parasitica.</title>
        <authorList>
            <person name="Jiang R.H."/>
            <person name="de Bruijn I."/>
            <person name="Haas B.J."/>
            <person name="Belmonte R."/>
            <person name="Lobach L."/>
            <person name="Christie J."/>
            <person name="van den Ackerveken G."/>
            <person name="Bottin A."/>
            <person name="Bulone V."/>
            <person name="Diaz-Moreno S.M."/>
            <person name="Dumas B."/>
            <person name="Fan L."/>
            <person name="Gaulin E."/>
            <person name="Govers F."/>
            <person name="Grenville-Briggs L.J."/>
            <person name="Horner N.R."/>
            <person name="Levin J.Z."/>
            <person name="Mammella M."/>
            <person name="Meijer H.J."/>
            <person name="Morris P."/>
            <person name="Nusbaum C."/>
            <person name="Oome S."/>
            <person name="Phillips A.J."/>
            <person name="van Rooyen D."/>
            <person name="Rzeszutek E."/>
            <person name="Saraiva M."/>
            <person name="Secombes C.J."/>
            <person name="Seidl M.F."/>
            <person name="Snel B."/>
            <person name="Stassen J.H."/>
            <person name="Sykes S."/>
            <person name="Tripathy S."/>
            <person name="van den Berg H."/>
            <person name="Vega-Arreguin J.C."/>
            <person name="Wawra S."/>
            <person name="Young S.K."/>
            <person name="Zeng Q."/>
            <person name="Dieguez-Uribeondo J."/>
            <person name="Russ C."/>
            <person name="Tyler B.M."/>
            <person name="van West P."/>
        </authorList>
    </citation>
    <scope>NUCLEOTIDE SEQUENCE [LARGE SCALE GENOMIC DNA]</scope>
    <source>
        <strain evidence="2 3">CBS 223.65</strain>
    </source>
</reference>
<dbReference type="Proteomes" id="UP000030745">
    <property type="component" value="Unassembled WGS sequence"/>
</dbReference>
<accession>A0A067BNY8</accession>
<proteinExistence type="predicted"/>
<dbReference type="GeneID" id="24142748"/>
<feature type="coiled-coil region" evidence="1">
    <location>
        <begin position="10"/>
        <end position="58"/>
    </location>
</feature>
<evidence type="ECO:0000313" key="3">
    <source>
        <dbReference type="Proteomes" id="UP000030745"/>
    </source>
</evidence>
<feature type="coiled-coil region" evidence="1">
    <location>
        <begin position="942"/>
        <end position="1040"/>
    </location>
</feature>